<gene>
    <name evidence="2" type="ORF">Pfra01_002840800</name>
</gene>
<organism evidence="2 3">
    <name type="scientific">Phytophthora fragariaefolia</name>
    <dbReference type="NCBI Taxonomy" id="1490495"/>
    <lineage>
        <taxon>Eukaryota</taxon>
        <taxon>Sar</taxon>
        <taxon>Stramenopiles</taxon>
        <taxon>Oomycota</taxon>
        <taxon>Peronosporomycetes</taxon>
        <taxon>Peronosporales</taxon>
        <taxon>Peronosporaceae</taxon>
        <taxon>Phytophthora</taxon>
    </lineage>
</organism>
<dbReference type="AlphaFoldDB" id="A0A9W6YG96"/>
<dbReference type="PANTHER" id="PTHR40855">
    <property type="entry name" value="DIOX_N DOMAIN-CONTAINING PROTEIN"/>
    <property type="match status" value="1"/>
</dbReference>
<accession>A0A9W6YG96</accession>
<protein>
    <submittedName>
        <fullName evidence="2">Unnamed protein product</fullName>
    </submittedName>
</protein>
<reference evidence="2" key="1">
    <citation type="submission" date="2023-04" db="EMBL/GenBank/DDBJ databases">
        <title>Phytophthora fragariaefolia NBRC 109709.</title>
        <authorList>
            <person name="Ichikawa N."/>
            <person name="Sato H."/>
            <person name="Tonouchi N."/>
        </authorList>
    </citation>
    <scope>NUCLEOTIDE SEQUENCE</scope>
    <source>
        <strain evidence="2">NBRC 109709</strain>
    </source>
</reference>
<feature type="region of interest" description="Disordered" evidence="1">
    <location>
        <begin position="94"/>
        <end position="120"/>
    </location>
</feature>
<dbReference type="EMBL" id="BSXT01008874">
    <property type="protein sequence ID" value="GMF67829.1"/>
    <property type="molecule type" value="Genomic_DNA"/>
</dbReference>
<dbReference type="OrthoDB" id="108453at2759"/>
<evidence type="ECO:0000313" key="2">
    <source>
        <dbReference type="EMBL" id="GMF67829.1"/>
    </source>
</evidence>
<proteinExistence type="predicted"/>
<evidence type="ECO:0000256" key="1">
    <source>
        <dbReference type="SAM" id="MobiDB-lite"/>
    </source>
</evidence>
<feature type="compositionally biased region" description="Polar residues" evidence="1">
    <location>
        <begin position="94"/>
        <end position="109"/>
    </location>
</feature>
<keyword evidence="3" id="KW-1185">Reference proteome</keyword>
<name>A0A9W6YG96_9STRA</name>
<comment type="caution">
    <text evidence="2">The sequence shown here is derived from an EMBL/GenBank/DDBJ whole genome shotgun (WGS) entry which is preliminary data.</text>
</comment>
<dbReference type="PANTHER" id="PTHR40855:SF1">
    <property type="entry name" value="CLAVAMINATE SYNTHASE-LIKE PROTEIN"/>
    <property type="match status" value="1"/>
</dbReference>
<sequence>MTTTTHTSLADKAPAFEVPTFDYETLSTENTPNDVLAALKKDGIISFTNVPSFAQVRRAYLDSAAACAVSAQEVNAEFLLHKTLSDGTNRYTINTPSGQEANPNATTTDAACPDTRPSTTSSRRCWSWWCSTWLQHLTPQTSPRRTATDRLSPVASS</sequence>
<evidence type="ECO:0000313" key="3">
    <source>
        <dbReference type="Proteomes" id="UP001165121"/>
    </source>
</evidence>
<dbReference type="Proteomes" id="UP001165121">
    <property type="component" value="Unassembled WGS sequence"/>
</dbReference>